<dbReference type="EMBL" id="JATN01000322">
    <property type="protein sequence ID" value="EUC54668.1"/>
    <property type="molecule type" value="Genomic_DNA"/>
</dbReference>
<accession>X8IX19</accession>
<feature type="non-terminal residue" evidence="2">
    <location>
        <position position="261"/>
    </location>
</feature>
<feature type="compositionally biased region" description="Basic and acidic residues" evidence="1">
    <location>
        <begin position="158"/>
        <end position="176"/>
    </location>
</feature>
<feature type="compositionally biased region" description="Pro residues" evidence="1">
    <location>
        <begin position="192"/>
        <end position="216"/>
    </location>
</feature>
<sequence length="261" mass="29296">MPAADPDDQQAARSIEQSLREAVERLERPLVELEWLIALPKRIRRSGRLLKTAQTEAQVLLDHVRDNWVKIRKAEAAREARLAELRAKPRDLECLRSPDGAAWQGVGRRKRRCRKFDAIGRAFTARQAVTATPSVPQPSPDKIYDVHAFKPTQPRLPKRPDTPEGLREAGWEDPQLRKAANRPIRAGFVSPPRTPPTPAPPVPAPVAPPSERPHIPPPEYPHSIRPEDFDYGNGALDPILVWIAARGQNLLFPTSIVQCMK</sequence>
<name>X8IX19_9AGAM</name>
<evidence type="ECO:0000313" key="3">
    <source>
        <dbReference type="Proteomes" id="UP000030108"/>
    </source>
</evidence>
<feature type="region of interest" description="Disordered" evidence="1">
    <location>
        <begin position="152"/>
        <end position="216"/>
    </location>
</feature>
<dbReference type="AlphaFoldDB" id="X8IX19"/>
<comment type="caution">
    <text evidence="2">The sequence shown here is derived from an EMBL/GenBank/DDBJ whole genome shotgun (WGS) entry which is preliminary data.</text>
</comment>
<dbReference type="Proteomes" id="UP000030108">
    <property type="component" value="Unassembled WGS sequence"/>
</dbReference>
<protein>
    <submittedName>
        <fullName evidence="2">Uncharacterized protein</fullName>
    </submittedName>
</protein>
<evidence type="ECO:0000256" key="1">
    <source>
        <dbReference type="SAM" id="MobiDB-lite"/>
    </source>
</evidence>
<dbReference type="OrthoDB" id="3248431at2759"/>
<gene>
    <name evidence="2" type="ORF">RSOL_064780</name>
</gene>
<organism evidence="2 3">
    <name type="scientific">Rhizoctonia solani AG-3 Rhs1AP</name>
    <dbReference type="NCBI Taxonomy" id="1086054"/>
    <lineage>
        <taxon>Eukaryota</taxon>
        <taxon>Fungi</taxon>
        <taxon>Dikarya</taxon>
        <taxon>Basidiomycota</taxon>
        <taxon>Agaricomycotina</taxon>
        <taxon>Agaricomycetes</taxon>
        <taxon>Cantharellales</taxon>
        <taxon>Ceratobasidiaceae</taxon>
        <taxon>Rhizoctonia</taxon>
    </lineage>
</organism>
<reference evidence="3" key="1">
    <citation type="journal article" date="2014" name="Genome Announc.">
        <title>Draft genome sequence of the plant-pathogenic soil fungus Rhizoctonia solani anastomosis group 3 strain Rhs1AP.</title>
        <authorList>
            <person name="Cubeta M.A."/>
            <person name="Thomas E."/>
            <person name="Dean R.A."/>
            <person name="Jabaji S."/>
            <person name="Neate S.M."/>
            <person name="Tavantzis S."/>
            <person name="Toda T."/>
            <person name="Vilgalys R."/>
            <person name="Bharathan N."/>
            <person name="Fedorova-Abrams N."/>
            <person name="Pakala S.B."/>
            <person name="Pakala S.M."/>
            <person name="Zafar N."/>
            <person name="Joardar V."/>
            <person name="Losada L."/>
            <person name="Nierman W.C."/>
        </authorList>
    </citation>
    <scope>NUCLEOTIDE SEQUENCE [LARGE SCALE GENOMIC DNA]</scope>
    <source>
        <strain evidence="3">AG-3</strain>
    </source>
</reference>
<evidence type="ECO:0000313" key="2">
    <source>
        <dbReference type="EMBL" id="EUC54668.1"/>
    </source>
</evidence>
<proteinExistence type="predicted"/>